<evidence type="ECO:0000313" key="2">
    <source>
        <dbReference type="Proteomes" id="UP000465609"/>
    </source>
</evidence>
<evidence type="ECO:0008006" key="3">
    <source>
        <dbReference type="Google" id="ProtNLM"/>
    </source>
</evidence>
<gene>
    <name evidence="1" type="ORF">MAUB_08920</name>
</gene>
<protein>
    <recommendedName>
        <fullName evidence="3">ESX-1 secretion-associated protein</fullName>
    </recommendedName>
</protein>
<name>A0ABN5YRK7_9MYCO</name>
<reference evidence="1 2" key="1">
    <citation type="journal article" date="2019" name="Emerg. Microbes Infect.">
        <title>Comprehensive subspecies identification of 175 nontuberculous mycobacteria species based on 7547 genomic profiles.</title>
        <authorList>
            <person name="Matsumoto Y."/>
            <person name="Kinjo T."/>
            <person name="Motooka D."/>
            <person name="Nabeya D."/>
            <person name="Jung N."/>
            <person name="Uechi K."/>
            <person name="Horii T."/>
            <person name="Iida T."/>
            <person name="Fujita J."/>
            <person name="Nakamura S."/>
        </authorList>
    </citation>
    <scope>NUCLEOTIDE SEQUENCE [LARGE SCALE GENOMIC DNA]</scope>
    <source>
        <strain evidence="1 2">JCM 15296</strain>
    </source>
</reference>
<proteinExistence type="predicted"/>
<sequence>MTNTVEKTTTESPATELTDEIRESAKAGQHDAGRALRKFRHTVDEAIPESVQPLREKLVEAALELADDLVTAQYKFHRSLLKTADRALTKSDGDNK</sequence>
<evidence type="ECO:0000313" key="1">
    <source>
        <dbReference type="EMBL" id="BBX83019.1"/>
    </source>
</evidence>
<accession>A0ABN5YRK7</accession>
<dbReference type="EMBL" id="AP022577">
    <property type="protein sequence ID" value="BBX83019.1"/>
    <property type="molecule type" value="Genomic_DNA"/>
</dbReference>
<organism evidence="1 2">
    <name type="scientific">Mycolicibacterium aubagnense</name>
    <dbReference type="NCBI Taxonomy" id="319707"/>
    <lineage>
        <taxon>Bacteria</taxon>
        <taxon>Bacillati</taxon>
        <taxon>Actinomycetota</taxon>
        <taxon>Actinomycetes</taxon>
        <taxon>Mycobacteriales</taxon>
        <taxon>Mycobacteriaceae</taxon>
        <taxon>Mycolicibacterium</taxon>
    </lineage>
</organism>
<dbReference type="RefSeq" id="WP_138230989.1">
    <property type="nucleotide sequence ID" value="NZ_AP022577.1"/>
</dbReference>
<dbReference type="Proteomes" id="UP000465609">
    <property type="component" value="Chromosome"/>
</dbReference>
<keyword evidence="2" id="KW-1185">Reference proteome</keyword>